<feature type="region of interest" description="Disordered" evidence="2">
    <location>
        <begin position="92"/>
        <end position="130"/>
    </location>
</feature>
<keyword evidence="4" id="KW-1185">Reference proteome</keyword>
<feature type="region of interest" description="Disordered" evidence="2">
    <location>
        <begin position="1137"/>
        <end position="1187"/>
    </location>
</feature>
<feature type="compositionally biased region" description="Polar residues" evidence="2">
    <location>
        <begin position="722"/>
        <end position="743"/>
    </location>
</feature>
<feature type="coiled-coil region" evidence="1">
    <location>
        <begin position="557"/>
        <end position="584"/>
    </location>
</feature>
<feature type="region of interest" description="Disordered" evidence="2">
    <location>
        <begin position="1033"/>
        <end position="1108"/>
    </location>
</feature>
<proteinExistence type="predicted"/>
<feature type="coiled-coil region" evidence="1">
    <location>
        <begin position="376"/>
        <end position="417"/>
    </location>
</feature>
<feature type="compositionally biased region" description="Polar residues" evidence="2">
    <location>
        <begin position="1033"/>
        <end position="1056"/>
    </location>
</feature>
<dbReference type="AlphaFoldDB" id="A0A8J8T8N1"/>
<evidence type="ECO:0000256" key="2">
    <source>
        <dbReference type="SAM" id="MobiDB-lite"/>
    </source>
</evidence>
<evidence type="ECO:0000313" key="3">
    <source>
        <dbReference type="EMBL" id="TNV85775.1"/>
    </source>
</evidence>
<feature type="compositionally biased region" description="Basic and acidic residues" evidence="2">
    <location>
        <begin position="263"/>
        <end position="272"/>
    </location>
</feature>
<feature type="region of interest" description="Disordered" evidence="2">
    <location>
        <begin position="918"/>
        <end position="944"/>
    </location>
</feature>
<feature type="compositionally biased region" description="Polar residues" evidence="2">
    <location>
        <begin position="677"/>
        <end position="705"/>
    </location>
</feature>
<organism evidence="3 4">
    <name type="scientific">Halteria grandinella</name>
    <dbReference type="NCBI Taxonomy" id="5974"/>
    <lineage>
        <taxon>Eukaryota</taxon>
        <taxon>Sar</taxon>
        <taxon>Alveolata</taxon>
        <taxon>Ciliophora</taxon>
        <taxon>Intramacronucleata</taxon>
        <taxon>Spirotrichea</taxon>
        <taxon>Stichotrichia</taxon>
        <taxon>Sporadotrichida</taxon>
        <taxon>Halteriidae</taxon>
        <taxon>Halteria</taxon>
    </lineage>
</organism>
<feature type="compositionally biased region" description="Low complexity" evidence="2">
    <location>
        <begin position="149"/>
        <end position="160"/>
    </location>
</feature>
<keyword evidence="1" id="KW-0175">Coiled coil</keyword>
<feature type="region of interest" description="Disordered" evidence="2">
    <location>
        <begin position="1"/>
        <end position="71"/>
    </location>
</feature>
<feature type="region of interest" description="Disordered" evidence="2">
    <location>
        <begin position="677"/>
        <end position="747"/>
    </location>
</feature>
<feature type="coiled-coil region" evidence="1">
    <location>
        <begin position="462"/>
        <end position="503"/>
    </location>
</feature>
<dbReference type="EMBL" id="RRYP01001559">
    <property type="protein sequence ID" value="TNV85775.1"/>
    <property type="molecule type" value="Genomic_DNA"/>
</dbReference>
<comment type="caution">
    <text evidence="3">The sequence shown here is derived from an EMBL/GenBank/DDBJ whole genome shotgun (WGS) entry which is preliminary data.</text>
</comment>
<dbReference type="Proteomes" id="UP000785679">
    <property type="component" value="Unassembled WGS sequence"/>
</dbReference>
<feature type="region of interest" description="Disordered" evidence="2">
    <location>
        <begin position="988"/>
        <end position="1020"/>
    </location>
</feature>
<evidence type="ECO:0000256" key="1">
    <source>
        <dbReference type="SAM" id="Coils"/>
    </source>
</evidence>
<feature type="compositionally biased region" description="Polar residues" evidence="2">
    <location>
        <begin position="1081"/>
        <end position="1091"/>
    </location>
</feature>
<feature type="compositionally biased region" description="Polar residues" evidence="2">
    <location>
        <begin position="1098"/>
        <end position="1108"/>
    </location>
</feature>
<feature type="region of interest" description="Disordered" evidence="2">
    <location>
        <begin position="148"/>
        <end position="176"/>
    </location>
</feature>
<accession>A0A8J8T8N1</accession>
<feature type="compositionally biased region" description="Basic and acidic residues" evidence="2">
    <location>
        <begin position="1"/>
        <end position="12"/>
    </location>
</feature>
<sequence length="1187" mass="136404">MPVDASDQKMMEENSESDGSDLNNEETKDKEDSRTTYESCSEEGTPKGEQQEVGYGSKERPSSHGVFKNQENHGVQRVIIVDQAFANQALSTPQNCYNDKGSIVPKLNFKPRKERDSSSSRQPHCKTSRLSQLREEIKLIHFEEYDPLNANNRNNSSTNRMHTSGRGGPSQATSNSNRFSLSKTFNFHHPYLCARQQFDESDEGGEVEVDIKQNVEAKDQDLGCEIVGEYELSQRLDERFKQIAQEYSQLINQQLENDNGTQEDAHIEDAVSQKESSPLDEEQTFGEKPEDRNDSALKADIEQQLLSLPSFNKKKDFNNTISYPFSLKEAKDDLSTPLLNQEKGGHLSKRSIGQRDLREQSLKGESLSQLKLQYQLESSQCEVQNLKHLLDLKEEQLNIYEQKALSLENENIELKEYMAKSESKDSQQSQEIIRLKEIIAQMKRETKENQSGTNVGLSPIKLKEDSQDVQRLKAKILGQEEKIKKLEKDNLTYSSQLQLSERESTKLQRDIQSHIEVLQSNNLRWQQIEQQQQLLIDTEQSKCHDLQNGLYELKLHSKKKSAKIKVLKKERDNLRIEILKMKQMFSEKCDNYRESRHKLHKKIKKRDEKIGGLMQQVAQLQQMLEMRSIEERLYGLRHHMGERGQYPDGSRFNRDDTDRQHTNFDVASATGKFGVDLNSSQNIGFKSSMSSRSLENTRNLNSTAKLSLKQEAVGQEKKSNAQEKNNSSHPPRSKNYTPGSLPSGNAIEGGQYYKSYIQRTFPTETNNEDYLSQERHNQYGMYSRDELGQAKHRPLQVQFFEAEQISTHIKPAQQNQPRRNQPMPLQNPRHYVSNDKSKSFYSSDLENNTLFDNNKIIALESNSSNFFSNLNNSNSNMVFLDESSTMTHQYHQQPQYKNEIPHQTFLEHSRQQQVSYYPSGGYGKRNQEPSQKDPKGMVRITSNQQIRPYQDIYYDRPQSYTQQEKEPQYGAGYLKAPTLPQHLVSSRYSTLDQEQRERDYAKNSSKSPHQHFQDVNKKPQQAQDYAIVRNRSTQSLQQNQIQTVSSGTTLQGLTRTESTHSSKKNLIPQATPNFSMIERLPTSSQASTSVQPKKPIQKQINPSHISLNRQQQYSIPPSANPYSIIPKGSGKGAFDFYHPGSQTTTTAHIQQRYAREPQSNSELKSQVQKGAQEPSYNRNSLKSSNQR</sequence>
<gene>
    <name evidence="3" type="ORF">FGO68_gene14002</name>
</gene>
<reference evidence="3" key="1">
    <citation type="submission" date="2019-06" db="EMBL/GenBank/DDBJ databases">
        <authorList>
            <person name="Zheng W."/>
        </authorList>
    </citation>
    <scope>NUCLEOTIDE SEQUENCE</scope>
    <source>
        <strain evidence="3">QDHG01</strain>
    </source>
</reference>
<protein>
    <submittedName>
        <fullName evidence="3">Uncharacterized protein</fullName>
    </submittedName>
</protein>
<feature type="compositionally biased region" description="Polar residues" evidence="2">
    <location>
        <begin position="1140"/>
        <end position="1149"/>
    </location>
</feature>
<feature type="compositionally biased region" description="Basic and acidic residues" evidence="2">
    <location>
        <begin position="25"/>
        <end position="35"/>
    </location>
</feature>
<feature type="region of interest" description="Disordered" evidence="2">
    <location>
        <begin position="259"/>
        <end position="294"/>
    </location>
</feature>
<name>A0A8J8T8N1_HALGN</name>
<feature type="compositionally biased region" description="Basic and acidic residues" evidence="2">
    <location>
        <begin position="285"/>
        <end position="294"/>
    </location>
</feature>
<dbReference type="OrthoDB" id="10690852at2759"/>
<feature type="compositionally biased region" description="Basic and acidic residues" evidence="2">
    <location>
        <begin position="925"/>
        <end position="936"/>
    </location>
</feature>
<evidence type="ECO:0000313" key="4">
    <source>
        <dbReference type="Proteomes" id="UP000785679"/>
    </source>
</evidence>
<feature type="compositionally biased region" description="Polar residues" evidence="2">
    <location>
        <begin position="1157"/>
        <end position="1187"/>
    </location>
</feature>